<keyword evidence="1" id="KW-0472">Membrane</keyword>
<feature type="transmembrane region" description="Helical" evidence="1">
    <location>
        <begin position="47"/>
        <end position="69"/>
    </location>
</feature>
<dbReference type="Proteomes" id="UP000029444">
    <property type="component" value="Unassembled WGS sequence"/>
</dbReference>
<dbReference type="STRING" id="1177154.Y5S_03232"/>
<gene>
    <name evidence="2" type="ORF">Y5S_03232</name>
</gene>
<keyword evidence="1" id="KW-0812">Transmembrane</keyword>
<sequence>MKIIVLAILLTALIIAAGAMGMAWEHNPQCEYHCEDVVYWPNLFLVGGIWFLIVSVTMLFILLPPYWLLNRKKAHKRIQK</sequence>
<dbReference type="RefSeq" id="WP_035234520.1">
    <property type="nucleotide sequence ID" value="NZ_ARXV01000016.1"/>
</dbReference>
<protein>
    <submittedName>
        <fullName evidence="2">Uncharacterized protein</fullName>
    </submittedName>
</protein>
<reference evidence="2 3" key="1">
    <citation type="submission" date="2012-09" db="EMBL/GenBank/DDBJ databases">
        <title>Genome Sequence of alkane-degrading Bacterium Alcanivorax sp. 19-m-6.</title>
        <authorList>
            <person name="Lai Q."/>
            <person name="Shao Z."/>
        </authorList>
    </citation>
    <scope>NUCLEOTIDE SEQUENCE [LARGE SCALE GENOMIC DNA]</scope>
    <source>
        <strain evidence="2 3">19-m-6</strain>
    </source>
</reference>
<proteinExistence type="predicted"/>
<evidence type="ECO:0000256" key="1">
    <source>
        <dbReference type="SAM" id="Phobius"/>
    </source>
</evidence>
<name>A0A095SG99_9GAMM</name>
<dbReference type="AlphaFoldDB" id="A0A095SG99"/>
<keyword evidence="1" id="KW-1133">Transmembrane helix</keyword>
<keyword evidence="3" id="KW-1185">Reference proteome</keyword>
<evidence type="ECO:0000313" key="3">
    <source>
        <dbReference type="Proteomes" id="UP000029444"/>
    </source>
</evidence>
<comment type="caution">
    <text evidence="2">The sequence shown here is derived from an EMBL/GenBank/DDBJ whole genome shotgun (WGS) entry which is preliminary data.</text>
</comment>
<accession>A0A095SG99</accession>
<evidence type="ECO:0000313" key="2">
    <source>
        <dbReference type="EMBL" id="KGD63596.1"/>
    </source>
</evidence>
<dbReference type="EMBL" id="ARXV01000016">
    <property type="protein sequence ID" value="KGD63596.1"/>
    <property type="molecule type" value="Genomic_DNA"/>
</dbReference>
<organism evidence="2 3">
    <name type="scientific">Alcanivorax nanhaiticus</name>
    <dbReference type="NCBI Taxonomy" id="1177154"/>
    <lineage>
        <taxon>Bacteria</taxon>
        <taxon>Pseudomonadati</taxon>
        <taxon>Pseudomonadota</taxon>
        <taxon>Gammaproteobacteria</taxon>
        <taxon>Oceanospirillales</taxon>
        <taxon>Alcanivoracaceae</taxon>
        <taxon>Alcanivorax</taxon>
    </lineage>
</organism>